<reference evidence="1" key="1">
    <citation type="journal article" date="2012" name="Nat. Biotechnol.">
        <title>Reference genome sequence of the model plant Setaria.</title>
        <authorList>
            <person name="Bennetzen J.L."/>
            <person name="Schmutz J."/>
            <person name="Wang H."/>
            <person name="Percifield R."/>
            <person name="Hawkins J."/>
            <person name="Pontaroli A.C."/>
            <person name="Estep M."/>
            <person name="Feng L."/>
            <person name="Vaughn J.N."/>
            <person name="Grimwood J."/>
            <person name="Jenkins J."/>
            <person name="Barry K."/>
            <person name="Lindquist E."/>
            <person name="Hellsten U."/>
            <person name="Deshpande S."/>
            <person name="Wang X."/>
            <person name="Wu X."/>
            <person name="Mitros T."/>
            <person name="Triplett J."/>
            <person name="Yang X."/>
            <person name="Ye C.Y."/>
            <person name="Mauro-Herrera M."/>
            <person name="Wang L."/>
            <person name="Li P."/>
            <person name="Sharma M."/>
            <person name="Sharma R."/>
            <person name="Ronald P.C."/>
            <person name="Panaud O."/>
            <person name="Kellogg E.A."/>
            <person name="Brutnell T.P."/>
            <person name="Doust A.N."/>
            <person name="Tuskan G.A."/>
            <person name="Rokhsar D."/>
            <person name="Devos K.M."/>
        </authorList>
    </citation>
    <scope>NUCLEOTIDE SEQUENCE [LARGE SCALE GENOMIC DNA]</scope>
    <source>
        <strain evidence="1">Yugu1</strain>
    </source>
</reference>
<evidence type="ECO:0000313" key="1">
    <source>
        <dbReference type="EMBL" id="RCV32956.1"/>
    </source>
</evidence>
<accession>A0A368RRU0</accession>
<dbReference type="EMBL" id="CM003534">
    <property type="protein sequence ID" value="RCV32956.1"/>
    <property type="molecule type" value="Genomic_DNA"/>
</dbReference>
<sequence length="51" mass="6050">MITVDVHPPVGLKLNTWRLTDMLEKRAMEAQMVDEYVDIGDEMPTMNYHWQ</sequence>
<name>A0A368RRU0_SETIT</name>
<dbReference type="AlphaFoldDB" id="A0A368RRU0"/>
<organism evidence="1">
    <name type="scientific">Setaria italica</name>
    <name type="common">Foxtail millet</name>
    <name type="synonym">Panicum italicum</name>
    <dbReference type="NCBI Taxonomy" id="4555"/>
    <lineage>
        <taxon>Eukaryota</taxon>
        <taxon>Viridiplantae</taxon>
        <taxon>Streptophyta</taxon>
        <taxon>Embryophyta</taxon>
        <taxon>Tracheophyta</taxon>
        <taxon>Spermatophyta</taxon>
        <taxon>Magnoliopsida</taxon>
        <taxon>Liliopsida</taxon>
        <taxon>Poales</taxon>
        <taxon>Poaceae</taxon>
        <taxon>PACMAD clade</taxon>
        <taxon>Panicoideae</taxon>
        <taxon>Panicodae</taxon>
        <taxon>Paniceae</taxon>
        <taxon>Cenchrinae</taxon>
        <taxon>Setaria</taxon>
    </lineage>
</organism>
<protein>
    <submittedName>
        <fullName evidence="1">Uncharacterized protein</fullName>
    </submittedName>
</protein>
<gene>
    <name evidence="1" type="ORF">SETIT_7G044600v2</name>
</gene>
<proteinExistence type="predicted"/>
<reference evidence="1" key="2">
    <citation type="submission" date="2015-07" db="EMBL/GenBank/DDBJ databases">
        <authorList>
            <person name="Noorani M."/>
        </authorList>
    </citation>
    <scope>NUCLEOTIDE SEQUENCE</scope>
    <source>
        <strain evidence="1">Yugu1</strain>
    </source>
</reference>